<keyword evidence="1" id="KW-0175">Coiled coil</keyword>
<name>A0A564W726_9FIRM</name>
<proteinExistence type="predicted"/>
<feature type="coiled-coil region" evidence="1">
    <location>
        <begin position="31"/>
        <end position="62"/>
    </location>
</feature>
<evidence type="ECO:0000313" key="2">
    <source>
        <dbReference type="EMBL" id="VUX40460.1"/>
    </source>
</evidence>
<evidence type="ECO:0000256" key="1">
    <source>
        <dbReference type="SAM" id="Coils"/>
    </source>
</evidence>
<keyword evidence="3" id="KW-1185">Reference proteome</keyword>
<reference evidence="2 3" key="1">
    <citation type="submission" date="2019-07" db="EMBL/GenBank/DDBJ databases">
        <authorList>
            <person name="Hibberd C M."/>
            <person name="Gehrig L. J."/>
            <person name="Chang H.-W."/>
            <person name="Venkatesh S."/>
        </authorList>
    </citation>
    <scope>NUCLEOTIDE SEQUENCE [LARGE SCALE GENOMIC DNA]</scope>
    <source>
        <strain evidence="2">Blautia_luti_SSTS_Bg7063</strain>
    </source>
</reference>
<dbReference type="EMBL" id="CABHNW010000156">
    <property type="protein sequence ID" value="VUX40460.1"/>
    <property type="molecule type" value="Genomic_DNA"/>
</dbReference>
<evidence type="ECO:0000313" key="3">
    <source>
        <dbReference type="Proteomes" id="UP000408482"/>
    </source>
</evidence>
<organism evidence="2 3">
    <name type="scientific">Blautia luti</name>
    <dbReference type="NCBI Taxonomy" id="89014"/>
    <lineage>
        <taxon>Bacteria</taxon>
        <taxon>Bacillati</taxon>
        <taxon>Bacillota</taxon>
        <taxon>Clostridia</taxon>
        <taxon>Lachnospirales</taxon>
        <taxon>Lachnospiraceae</taxon>
        <taxon>Blautia</taxon>
    </lineage>
</organism>
<accession>A0A564W726</accession>
<dbReference type="RefSeq" id="WP_144095145.1">
    <property type="nucleotide sequence ID" value="NZ_CABHMX010000037.1"/>
</dbReference>
<dbReference type="AlphaFoldDB" id="A0A564W726"/>
<sequence>MNVFYETLSGVLEEIRSEGMEREYVILPEDLKEAEAELKTERKKFEALLENLQGKKKEILESYMSAVEHVHFKEEQRAYYQGIMDGVLLLSSLGLVPKGKNVDELIKKLK</sequence>
<gene>
    <name evidence="2" type="ORF">RSSSTS7063_01063</name>
</gene>
<protein>
    <submittedName>
        <fullName evidence="2">Uncharacterized protein</fullName>
    </submittedName>
</protein>
<dbReference type="Proteomes" id="UP000408482">
    <property type="component" value="Unassembled WGS sequence"/>
</dbReference>